<name>A0A2T4TWS6_9BACT</name>
<sequence>MMRITAEMKIDNVVRQYPETVQIFNRYGVACLGCSAAEYDNIATSAQVHGVNLDQLLRELNETVTIRN</sequence>
<dbReference type="InterPro" id="IPR015077">
    <property type="entry name" value="DUF1858"/>
</dbReference>
<dbReference type="PANTHER" id="PTHR39341">
    <property type="entry name" value="BSL7085 PROTEIN"/>
    <property type="match status" value="1"/>
</dbReference>
<dbReference type="PANTHER" id="PTHR39341:SF1">
    <property type="entry name" value="DUF1858 DOMAIN-CONTAINING PROTEIN"/>
    <property type="match status" value="1"/>
</dbReference>
<evidence type="ECO:0000313" key="2">
    <source>
        <dbReference type="EMBL" id="PTL35559.1"/>
    </source>
</evidence>
<dbReference type="EMBL" id="NVQC01000022">
    <property type="protein sequence ID" value="PTL35559.1"/>
    <property type="molecule type" value="Genomic_DNA"/>
</dbReference>
<dbReference type="OrthoDB" id="15017at2"/>
<evidence type="ECO:0000259" key="1">
    <source>
        <dbReference type="Pfam" id="PF08984"/>
    </source>
</evidence>
<dbReference type="InterPro" id="IPR023883">
    <property type="entry name" value="CHP03980_redox-disulphide"/>
</dbReference>
<dbReference type="InterPro" id="IPR038062">
    <property type="entry name" value="ScdA-like_N_sf"/>
</dbReference>
<dbReference type="Proteomes" id="UP000241436">
    <property type="component" value="Unassembled WGS sequence"/>
</dbReference>
<gene>
    <name evidence="2" type="ORF">CLG94_07190</name>
</gene>
<keyword evidence="3" id="KW-1185">Reference proteome</keyword>
<protein>
    <submittedName>
        <fullName evidence="2">Disulfide oxidoreductase</fullName>
    </submittedName>
</protein>
<dbReference type="Gene3D" id="1.10.3910.10">
    <property type="entry name" value="SP0561-like"/>
    <property type="match status" value="1"/>
</dbReference>
<feature type="domain" description="DUF1858" evidence="1">
    <location>
        <begin position="4"/>
        <end position="57"/>
    </location>
</feature>
<evidence type="ECO:0000313" key="3">
    <source>
        <dbReference type="Proteomes" id="UP000241436"/>
    </source>
</evidence>
<dbReference type="AlphaFoldDB" id="A0A2T4TWS6"/>
<proteinExistence type="predicted"/>
<comment type="caution">
    <text evidence="2">The sequence shown here is derived from an EMBL/GenBank/DDBJ whole genome shotgun (WGS) entry which is preliminary data.</text>
</comment>
<dbReference type="NCBIfam" id="TIGR03980">
    <property type="entry name" value="prismane_assoc"/>
    <property type="match status" value="1"/>
</dbReference>
<dbReference type="Pfam" id="PF08984">
    <property type="entry name" value="DUF1858"/>
    <property type="match status" value="1"/>
</dbReference>
<organism evidence="2 3">
    <name type="scientific">Candidatus Methylomirabilis limnetica</name>
    <dbReference type="NCBI Taxonomy" id="2033718"/>
    <lineage>
        <taxon>Bacteria</taxon>
        <taxon>Candidatus Methylomirabilota</taxon>
        <taxon>Candidatus Methylomirabilia</taxon>
        <taxon>Candidatus Methylomirabilales</taxon>
        <taxon>Candidatus Methylomirabilaceae</taxon>
        <taxon>Candidatus Methylomirabilis</taxon>
    </lineage>
</organism>
<accession>A0A2T4TWS6</accession>
<reference evidence="3" key="2">
    <citation type="journal article" date="2018" name="Environ. Microbiol.">
        <title>Bloom of a denitrifying methanotroph, 'Candidatus Methylomirabilis limnetica', in a deep stratified lake.</title>
        <authorList>
            <person name="Graf J.S."/>
            <person name="Mayr M.J."/>
            <person name="Marchant H.K."/>
            <person name="Tienken D."/>
            <person name="Hach P.F."/>
            <person name="Brand A."/>
            <person name="Schubert C.J."/>
            <person name="Kuypers M.M."/>
            <person name="Milucka J."/>
        </authorList>
    </citation>
    <scope>NUCLEOTIDE SEQUENCE [LARGE SCALE GENOMIC DNA]</scope>
    <source>
        <strain evidence="3">Zug</strain>
    </source>
</reference>
<reference evidence="2 3" key="1">
    <citation type="submission" date="2017-09" db="EMBL/GenBank/DDBJ databases">
        <title>Bloom of a denitrifying methanotroph, Candidatus Methylomirabilis limnetica, in a deep stratified lake.</title>
        <authorList>
            <person name="Graf J.S."/>
            <person name="Marchant H.K."/>
            <person name="Tienken D."/>
            <person name="Hach P.F."/>
            <person name="Brand A."/>
            <person name="Schubert C.J."/>
            <person name="Kuypers M.M."/>
            <person name="Milucka J."/>
        </authorList>
    </citation>
    <scope>NUCLEOTIDE SEQUENCE [LARGE SCALE GENOMIC DNA]</scope>
    <source>
        <strain evidence="2 3">Zug</strain>
    </source>
</reference>
<dbReference type="SUPFAM" id="SSF140683">
    <property type="entry name" value="SP0561-like"/>
    <property type="match status" value="1"/>
</dbReference>